<reference evidence="4" key="1">
    <citation type="submission" date="2020-12" db="UniProtKB">
        <authorList>
            <consortium name="WormBaseParasite"/>
        </authorList>
    </citation>
    <scope>IDENTIFICATION</scope>
    <source>
        <strain evidence="4">MHco3</strain>
    </source>
</reference>
<feature type="domain" description="DUF7778" evidence="2">
    <location>
        <begin position="77"/>
        <end position="176"/>
    </location>
</feature>
<dbReference type="PANTHER" id="PTHR36947:SF6">
    <property type="entry name" value="TLDC DOMAIN-CONTAINING PROTEIN"/>
    <property type="match status" value="1"/>
</dbReference>
<keyword evidence="3" id="KW-1185">Reference proteome</keyword>
<feature type="region of interest" description="Disordered" evidence="1">
    <location>
        <begin position="1"/>
        <end position="42"/>
    </location>
</feature>
<organism evidence="3 4">
    <name type="scientific">Haemonchus contortus</name>
    <name type="common">Barber pole worm</name>
    <dbReference type="NCBI Taxonomy" id="6289"/>
    <lineage>
        <taxon>Eukaryota</taxon>
        <taxon>Metazoa</taxon>
        <taxon>Ecdysozoa</taxon>
        <taxon>Nematoda</taxon>
        <taxon>Chromadorea</taxon>
        <taxon>Rhabditida</taxon>
        <taxon>Rhabditina</taxon>
        <taxon>Rhabditomorpha</taxon>
        <taxon>Strongyloidea</taxon>
        <taxon>Trichostrongylidae</taxon>
        <taxon>Haemonchus</taxon>
    </lineage>
</organism>
<name>A0A7I4YQZ3_HAECO</name>
<dbReference type="WBParaSite" id="HCON_00133300-00001">
    <property type="protein sequence ID" value="HCON_00133300-00001"/>
    <property type="gene ID" value="HCON_00133300"/>
</dbReference>
<dbReference type="Proteomes" id="UP000025227">
    <property type="component" value="Unplaced"/>
</dbReference>
<accession>A0A7I4YQZ3</accession>
<dbReference type="Pfam" id="PF24998">
    <property type="entry name" value="DUF7778"/>
    <property type="match status" value="1"/>
</dbReference>
<protein>
    <submittedName>
        <fullName evidence="4">PH domain-containing protein</fullName>
    </submittedName>
</protein>
<dbReference type="AlphaFoldDB" id="A0A7I4YQZ3"/>
<feature type="compositionally biased region" description="Basic and acidic residues" evidence="1">
    <location>
        <begin position="225"/>
        <end position="236"/>
    </location>
</feature>
<sequence length="561" mass="62869">MPSKEAGAEAPAPNTKVHVNPAKQKGGTPPESSSVRSKFSPYRSDLEEKFRETLEKMRSKSFDDFIYLPDEIPTARIFGTVQCCFKKKRRFFRRTGRIRRLRICITKKDNLIIYRKRSKGLILPLSAVTKTSVSTQAFFVSEEKRLMICRYRMVFDIGTVNLFFANESIPPWRDAFDEIIDKYSRSQFTLPIEQPAPTAKSSSKSTDDKVSAKSDSKRSCSTVSCEDRSDRHERSSKISHRSLGTPVTIQSTASSCQEQSGKTPSKSVRRGKRSVASLRACLHRRFCGHSVTKAVQTEEKQELHVSVSNPEQDRLVPPMRKGMYGDDVEPPLPVNPPPMLHYCSPYKLDNSQMTITAPSSIKENLAVPALSRSSRSCSSIHVTISESAEIHSDTQAITVRKVVSSEAITKPIETSTPKCMACPAFEPVSMTPRKPLRVSPGPVEHRLSKSGIVQHRQKRPSTAATMVPEKFDYKVMTTKETGVTQADRPPSRYRESVRFSISSFPSVGESSYNSWISASTQSMRLEDMSAEDTQHSDYADVPDSLVAAQDDEDWWQHSHAA</sequence>
<feature type="region of interest" description="Disordered" evidence="1">
    <location>
        <begin position="194"/>
        <end position="274"/>
    </location>
</feature>
<evidence type="ECO:0000313" key="4">
    <source>
        <dbReference type="WBParaSite" id="HCON_00133300-00001"/>
    </source>
</evidence>
<feature type="compositionally biased region" description="Polar residues" evidence="1">
    <location>
        <begin position="245"/>
        <end position="266"/>
    </location>
</feature>
<evidence type="ECO:0000256" key="1">
    <source>
        <dbReference type="SAM" id="MobiDB-lite"/>
    </source>
</evidence>
<dbReference type="PANTHER" id="PTHR36947">
    <property type="entry name" value="PROTEIN CBG04364"/>
    <property type="match status" value="1"/>
</dbReference>
<evidence type="ECO:0000259" key="2">
    <source>
        <dbReference type="Pfam" id="PF24998"/>
    </source>
</evidence>
<proteinExistence type="predicted"/>
<dbReference type="OMA" id="CEDRSDR"/>
<dbReference type="InterPro" id="IPR056680">
    <property type="entry name" value="DUF7778"/>
</dbReference>
<evidence type="ECO:0000313" key="3">
    <source>
        <dbReference type="Proteomes" id="UP000025227"/>
    </source>
</evidence>
<dbReference type="OrthoDB" id="5817597at2759"/>
<feature type="compositionally biased region" description="Basic and acidic residues" evidence="1">
    <location>
        <begin position="205"/>
        <end position="218"/>
    </location>
</feature>